<dbReference type="SUPFAM" id="SSF48208">
    <property type="entry name" value="Six-hairpin glycosidases"/>
    <property type="match status" value="1"/>
</dbReference>
<name>A0ABV1FRX4_9BACT</name>
<accession>A0ABV1FRX4</accession>
<keyword evidence="4" id="KW-1185">Reference proteome</keyword>
<feature type="signal peptide" evidence="2">
    <location>
        <begin position="1"/>
        <end position="21"/>
    </location>
</feature>
<protein>
    <submittedName>
        <fullName evidence="3">Glycoside hydrolase family 88 protein</fullName>
    </submittedName>
</protein>
<evidence type="ECO:0000256" key="1">
    <source>
        <dbReference type="ARBA" id="ARBA00022801"/>
    </source>
</evidence>
<dbReference type="EMBL" id="JBBNFP010000032">
    <property type="protein sequence ID" value="MEQ2487113.1"/>
    <property type="molecule type" value="Genomic_DNA"/>
</dbReference>
<proteinExistence type="predicted"/>
<dbReference type="GO" id="GO:0016787">
    <property type="term" value="F:hydrolase activity"/>
    <property type="evidence" value="ECO:0007669"/>
    <property type="project" value="UniProtKB-KW"/>
</dbReference>
<dbReference type="PANTHER" id="PTHR33886">
    <property type="entry name" value="UNSATURATED RHAMNOGALACTURONAN HYDROLASE (EUROFUNG)"/>
    <property type="match status" value="1"/>
</dbReference>
<keyword evidence="1 3" id="KW-0378">Hydrolase</keyword>
<evidence type="ECO:0000256" key="2">
    <source>
        <dbReference type="SAM" id="SignalP"/>
    </source>
</evidence>
<reference evidence="3 4" key="1">
    <citation type="submission" date="2024-04" db="EMBL/GenBank/DDBJ databases">
        <title>Human intestinal bacterial collection.</title>
        <authorList>
            <person name="Pauvert C."/>
            <person name="Hitch T.C.A."/>
            <person name="Clavel T."/>
        </authorList>
    </citation>
    <scope>NUCLEOTIDE SEQUENCE [LARGE SCALE GENOMIC DNA]</scope>
    <source>
        <strain evidence="3 4">CLA-AA-H145</strain>
    </source>
</reference>
<dbReference type="InterPro" id="IPR052043">
    <property type="entry name" value="PolySaccharide_Degr_Enz"/>
</dbReference>
<dbReference type="Gene3D" id="1.50.10.10">
    <property type="match status" value="1"/>
</dbReference>
<dbReference type="Proteomes" id="UP001487296">
    <property type="component" value="Unassembled WGS sequence"/>
</dbReference>
<sequence length="375" mass="42507">MISRRFLTLMGLTLMALSAMAQQAGDVLAAARKANHYFMQKHPDPTQATFVRKVRPSSLWTRAVYYEGLMALQAVDPQETYVDYALRWARFHQWTPRNGVTTTDADDQCCCQTYLALLPYAGNDAAKVLPIVRDNLDRQMASGRHNYWSWIDAVQMALPLYAQVGQATADARYMDYGMKAYRWTRNECGGGCFNEQTGLWYRDADFVPPYREPDGQECYWSRGNGWVYAALVRTLQTVGKRHKYYKELKADFLTMTRAIAACQRQDGLWNVSMTSTHYAGPELTGTALFLYGLSWGISQGLIKAKTYRPVADRAWRGMERICLHPDGFLGYVQGTGKQPSDGQPVSYTSVPDFEDFGTGCFLLGATEYYKLLGKR</sequence>
<dbReference type="InterPro" id="IPR008928">
    <property type="entry name" value="6-hairpin_glycosidase_sf"/>
</dbReference>
<dbReference type="InterPro" id="IPR012341">
    <property type="entry name" value="6hp_glycosidase-like_sf"/>
</dbReference>
<organism evidence="3 4">
    <name type="scientific">Hallella faecis</name>
    <dbReference type="NCBI Taxonomy" id="2841596"/>
    <lineage>
        <taxon>Bacteria</taxon>
        <taxon>Pseudomonadati</taxon>
        <taxon>Bacteroidota</taxon>
        <taxon>Bacteroidia</taxon>
        <taxon>Bacteroidales</taxon>
        <taxon>Prevotellaceae</taxon>
        <taxon>Hallella</taxon>
    </lineage>
</organism>
<evidence type="ECO:0000313" key="4">
    <source>
        <dbReference type="Proteomes" id="UP001487296"/>
    </source>
</evidence>
<gene>
    <name evidence="3" type="ORF">AAAT34_08610</name>
</gene>
<feature type="chain" id="PRO_5045414093" evidence="2">
    <location>
        <begin position="22"/>
        <end position="375"/>
    </location>
</feature>
<dbReference type="InterPro" id="IPR010905">
    <property type="entry name" value="Glyco_hydro_88"/>
</dbReference>
<dbReference type="RefSeq" id="WP_252344955.1">
    <property type="nucleotide sequence ID" value="NZ_JAHKBE010000035.1"/>
</dbReference>
<dbReference type="Pfam" id="PF07470">
    <property type="entry name" value="Glyco_hydro_88"/>
    <property type="match status" value="1"/>
</dbReference>
<dbReference type="PANTHER" id="PTHR33886:SF8">
    <property type="entry name" value="UNSATURATED RHAMNOGALACTURONAN HYDROLASE (EUROFUNG)"/>
    <property type="match status" value="1"/>
</dbReference>
<comment type="caution">
    <text evidence="3">The sequence shown here is derived from an EMBL/GenBank/DDBJ whole genome shotgun (WGS) entry which is preliminary data.</text>
</comment>
<evidence type="ECO:0000313" key="3">
    <source>
        <dbReference type="EMBL" id="MEQ2487113.1"/>
    </source>
</evidence>
<keyword evidence="2" id="KW-0732">Signal</keyword>